<dbReference type="InterPro" id="IPR001453">
    <property type="entry name" value="MoaB/Mog_dom"/>
</dbReference>
<dbReference type="CDD" id="cd00886">
    <property type="entry name" value="MogA_MoaB"/>
    <property type="match status" value="1"/>
</dbReference>
<evidence type="ECO:0000256" key="2">
    <source>
        <dbReference type="ARBA" id="ARBA00012509"/>
    </source>
</evidence>
<gene>
    <name evidence="8" type="ORF">SAMN02745161_2779</name>
</gene>
<sequence length="264" mass="28148">MTKISFTAQRPLTQGQTVFIGRTGEEADLAASLNTSLPPAYFPVGTVLTAVESGSTTPQCLVVQNGYVPSHTGMHSVEGMWVQMLCDVEEGTSCFVTPVKEALSLAWVTLSDKGARVQREDGSGPLIEALVREKYELAYARGYIIPDEELQLRQLITNLALHQKFDLILTTGGTGVAPRDVTPEATLKVIDRRLRGIEQAMMAASLKKTPHAVISRAVAGTLGTSLIVNMPGSTKAVAENLEAVLSAFGHTIAKLQGDPADCGN</sequence>
<dbReference type="Proteomes" id="UP000184694">
    <property type="component" value="Unassembled WGS sequence"/>
</dbReference>
<dbReference type="Pfam" id="PF00994">
    <property type="entry name" value="MoCF_biosynth"/>
    <property type="match status" value="1"/>
</dbReference>
<dbReference type="UniPathway" id="UPA00344"/>
<dbReference type="SMART" id="SM00852">
    <property type="entry name" value="MoCF_biosynth"/>
    <property type="match status" value="1"/>
</dbReference>
<name>A0A1N6II59_9BACT</name>
<comment type="catalytic activity">
    <reaction evidence="5">
        <text>molybdopterin + ATP + H(+) = adenylyl-molybdopterin + diphosphate</text>
        <dbReference type="Rhea" id="RHEA:31331"/>
        <dbReference type="ChEBI" id="CHEBI:15378"/>
        <dbReference type="ChEBI" id="CHEBI:30616"/>
        <dbReference type="ChEBI" id="CHEBI:33019"/>
        <dbReference type="ChEBI" id="CHEBI:58698"/>
        <dbReference type="ChEBI" id="CHEBI:62727"/>
        <dbReference type="EC" id="2.7.7.75"/>
    </reaction>
</comment>
<evidence type="ECO:0000313" key="8">
    <source>
        <dbReference type="EMBL" id="SIO31717.1"/>
    </source>
</evidence>
<evidence type="ECO:0000256" key="1">
    <source>
        <dbReference type="ARBA" id="ARBA00005046"/>
    </source>
</evidence>
<reference evidence="9" key="1">
    <citation type="submission" date="2016-11" db="EMBL/GenBank/DDBJ databases">
        <authorList>
            <person name="Varghese N."/>
            <person name="Submissions S."/>
        </authorList>
    </citation>
    <scope>NUCLEOTIDE SEQUENCE [LARGE SCALE GENOMIC DNA]</scope>
    <source>
        <strain evidence="9">DSM 17456</strain>
    </source>
</reference>
<dbReference type="PANTHER" id="PTHR43764:SF1">
    <property type="entry name" value="MOLYBDOPTERIN MOLYBDOTRANSFERASE"/>
    <property type="match status" value="1"/>
</dbReference>
<accession>A0A1N6II59</accession>
<dbReference type="InterPro" id="IPR008284">
    <property type="entry name" value="MoCF_biosynth_CS"/>
</dbReference>
<evidence type="ECO:0000313" key="9">
    <source>
        <dbReference type="Proteomes" id="UP000184694"/>
    </source>
</evidence>
<dbReference type="EC" id="2.7.7.75" evidence="2"/>
<organism evidence="8 9">
    <name type="scientific">Halodesulfovibrio marinisediminis DSM 17456</name>
    <dbReference type="NCBI Taxonomy" id="1121457"/>
    <lineage>
        <taxon>Bacteria</taxon>
        <taxon>Pseudomonadati</taxon>
        <taxon>Thermodesulfobacteriota</taxon>
        <taxon>Desulfovibrionia</taxon>
        <taxon>Desulfovibrionales</taxon>
        <taxon>Desulfovibrionaceae</taxon>
        <taxon>Halodesulfovibrio</taxon>
    </lineage>
</organism>
<dbReference type="PROSITE" id="PS01078">
    <property type="entry name" value="MOCF_BIOSYNTHESIS_1"/>
    <property type="match status" value="1"/>
</dbReference>
<proteinExistence type="predicted"/>
<dbReference type="InterPro" id="IPR036425">
    <property type="entry name" value="MoaB/Mog-like_dom_sf"/>
</dbReference>
<evidence type="ECO:0000256" key="5">
    <source>
        <dbReference type="ARBA" id="ARBA00051131"/>
    </source>
</evidence>
<evidence type="ECO:0000256" key="6">
    <source>
        <dbReference type="ARBA" id="ARBA00058212"/>
    </source>
</evidence>
<dbReference type="RefSeq" id="WP_074217523.1">
    <property type="nucleotide sequence ID" value="NZ_FSRG01000006.1"/>
</dbReference>
<dbReference type="PANTHER" id="PTHR43764">
    <property type="entry name" value="MOLYBDENUM COFACTOR BIOSYNTHESIS"/>
    <property type="match status" value="1"/>
</dbReference>
<evidence type="ECO:0000256" key="4">
    <source>
        <dbReference type="ARBA" id="ARBA00023150"/>
    </source>
</evidence>
<comment type="function">
    <text evidence="6">Catalyzes the adenylation of molybdopterin as part of the biosynthesis of the molybdenum-cofactor.</text>
</comment>
<dbReference type="GO" id="GO:0006777">
    <property type="term" value="P:Mo-molybdopterin cofactor biosynthetic process"/>
    <property type="evidence" value="ECO:0007669"/>
    <property type="project" value="UniProtKB-KW"/>
</dbReference>
<dbReference type="SUPFAM" id="SSF53218">
    <property type="entry name" value="Molybdenum cofactor biosynthesis proteins"/>
    <property type="match status" value="1"/>
</dbReference>
<comment type="pathway">
    <text evidence="1">Cofactor biosynthesis; molybdopterin biosynthesis.</text>
</comment>
<dbReference type="NCBIfam" id="TIGR00177">
    <property type="entry name" value="molyb_syn"/>
    <property type="match status" value="1"/>
</dbReference>
<dbReference type="OrthoDB" id="9784492at2"/>
<dbReference type="InterPro" id="IPR051920">
    <property type="entry name" value="MPT_Adenylyltrnsfr/MoaC-Rel"/>
</dbReference>
<dbReference type="GO" id="GO:0061598">
    <property type="term" value="F:molybdopterin adenylyltransferase activity"/>
    <property type="evidence" value="ECO:0007669"/>
    <property type="project" value="UniProtKB-EC"/>
</dbReference>
<evidence type="ECO:0000256" key="3">
    <source>
        <dbReference type="ARBA" id="ARBA00013491"/>
    </source>
</evidence>
<dbReference type="AlphaFoldDB" id="A0A1N6II59"/>
<dbReference type="Gene3D" id="3.40.980.10">
    <property type="entry name" value="MoaB/Mog-like domain"/>
    <property type="match status" value="1"/>
</dbReference>
<dbReference type="STRING" id="1121457.SAMN02745161_2779"/>
<dbReference type="EMBL" id="FSRG01000006">
    <property type="protein sequence ID" value="SIO31717.1"/>
    <property type="molecule type" value="Genomic_DNA"/>
</dbReference>
<keyword evidence="4" id="KW-0501">Molybdenum cofactor biosynthesis</keyword>
<feature type="domain" description="MoaB/Mog" evidence="7">
    <location>
        <begin position="106"/>
        <end position="251"/>
    </location>
</feature>
<protein>
    <recommendedName>
        <fullName evidence="3">Molybdopterin adenylyltransferase</fullName>
        <ecNumber evidence="2">2.7.7.75</ecNumber>
    </recommendedName>
</protein>
<evidence type="ECO:0000259" key="7">
    <source>
        <dbReference type="SMART" id="SM00852"/>
    </source>
</evidence>
<keyword evidence="9" id="KW-1185">Reference proteome</keyword>